<gene>
    <name evidence="1" type="ORF">SPACI_011060</name>
</gene>
<organism evidence="1 2">
    <name type="scientific">Sporomusa acidovorans (strain ATCC 49682 / DSM 3132 / Mol)</name>
    <dbReference type="NCBI Taxonomy" id="1123286"/>
    <lineage>
        <taxon>Bacteria</taxon>
        <taxon>Bacillati</taxon>
        <taxon>Bacillota</taxon>
        <taxon>Negativicutes</taxon>
        <taxon>Selenomonadales</taxon>
        <taxon>Sporomusaceae</taxon>
        <taxon>Sporomusa</taxon>
    </lineage>
</organism>
<accession>A0ABZ3IZ05</accession>
<proteinExistence type="predicted"/>
<evidence type="ECO:0000313" key="2">
    <source>
        <dbReference type="Proteomes" id="UP000216052"/>
    </source>
</evidence>
<dbReference type="Proteomes" id="UP000216052">
    <property type="component" value="Chromosome"/>
</dbReference>
<reference evidence="1" key="1">
    <citation type="submission" date="2024-05" db="EMBL/GenBank/DDBJ databases">
        <title>Isolation and characterization of Sporomusa carbonis sp. nov., a carboxydotrophic hydrogenogen in the genus of Sporomusa isolated from a charcoal burning pile.</title>
        <authorList>
            <person name="Boeer T."/>
            <person name="Rosenbaum F."/>
            <person name="Eysell L."/>
            <person name="Mueller V."/>
            <person name="Daniel R."/>
            <person name="Poehlein A."/>
        </authorList>
    </citation>
    <scope>NUCLEOTIDE SEQUENCE [LARGE SCALE GENOMIC DNA]</scope>
    <source>
        <strain evidence="1">DSM 3132</strain>
    </source>
</reference>
<sequence length="44" mass="5095">MCHHHHLHRDCCCGDSPLLKVLAVGALVYVGLKAFHHYQIYHRD</sequence>
<keyword evidence="2" id="KW-1185">Reference proteome</keyword>
<name>A0ABZ3IZ05_SPOA4</name>
<protein>
    <submittedName>
        <fullName evidence="1">Uncharacterized protein</fullName>
    </submittedName>
</protein>
<dbReference type="EMBL" id="CP155571">
    <property type="protein sequence ID" value="XFO71091.1"/>
    <property type="molecule type" value="Genomic_DNA"/>
</dbReference>
<evidence type="ECO:0000313" key="1">
    <source>
        <dbReference type="EMBL" id="XFO71091.1"/>
    </source>
</evidence>